<dbReference type="STRING" id="616990.IV54_GL000520"/>
<dbReference type="EMBL" id="JQCA01000119">
    <property type="protein sequence ID" value="KRO01162.1"/>
    <property type="molecule type" value="Genomic_DNA"/>
</dbReference>
<dbReference type="Gene3D" id="2.60.120.200">
    <property type="match status" value="1"/>
</dbReference>
<dbReference type="InterPro" id="IPR013320">
    <property type="entry name" value="ConA-like_dom_sf"/>
</dbReference>
<dbReference type="RefSeq" id="WP_057879025.1">
    <property type="nucleotide sequence ID" value="NZ_JQCA01000119.1"/>
</dbReference>
<dbReference type="OrthoDB" id="2306834at2"/>
<comment type="caution">
    <text evidence="1">The sequence shown here is derived from an EMBL/GenBank/DDBJ whole genome shotgun (WGS) entry which is preliminary data.</text>
</comment>
<dbReference type="PATRIC" id="fig|616990.3.peg.558"/>
<keyword evidence="2" id="KW-1185">Reference proteome</keyword>
<gene>
    <name evidence="1" type="ORF">IV54_GL000520</name>
</gene>
<proteinExistence type="predicted"/>
<evidence type="ECO:0000313" key="1">
    <source>
        <dbReference type="EMBL" id="KRO01162.1"/>
    </source>
</evidence>
<sequence length="706" mass="75123">MKKLKVWLGLIVGIGLGLGQHVIGYADSDYDNALKTAPQGISLENIFTPGTTSNNTAAVVTTTNPAITGTQAAKVNNGKNQFGAIWSTADNVFNLKKNETASMWIYFGNTGKKAADGMALVFQNDSRGLNATPTFGKTIYGETLGVWGIATDRKQATADKIAASAIQNSWALEFDTHLNKSTSYSNAADADSFDVDFGGPHLANGYPGDVATYNMVKTSQLLPIPASGYYAQQQHEGVLNGDYTFLSNGAWHHLTVDWKADSKVLTYTFNDKDPVDGTDQPGVSEQATLDLDKIDPDHTGQIQWGFTGATGSSYENNLVVMEKIPGLVDAKATTTLTDKNTNQVIDDGGILKGGHKFQLDYQLNYLDGKQSWKDLTAKMSLPDHLNYDTAKVTYADGTTSDLSLNGLVDNQIEWSLPTALSTANPRATITLTGTAEDVKGATSVAASASTFNAVNGVVTTDTSAFTLNPTLELNLFSLSGSSTQIEAGASATFKGLVIIPEGVDLSNDDMTVSGTLNGSSLPDFKMPAGDDGRFDLTLTPGQLKAGSNSLKLWVTDPYQNVSNEVTYTIIVPGQLTFQAVAEASSFEATSLTGSSQQIKRTSDWQVKILDTREAGASWALQVTATPFVSSDGRTLAGELRYYDEDGQTAIGGDPITVSNGVSTDTDDVTDVVGNWQDESGLLLDVDGDAVQGDYESTITWTLNNVP</sequence>
<organism evidence="1 2">
    <name type="scientific">Levilactobacillus paucivorans</name>
    <dbReference type="NCBI Taxonomy" id="616990"/>
    <lineage>
        <taxon>Bacteria</taxon>
        <taxon>Bacillati</taxon>
        <taxon>Bacillota</taxon>
        <taxon>Bacilli</taxon>
        <taxon>Lactobacillales</taxon>
        <taxon>Lactobacillaceae</taxon>
        <taxon>Levilactobacillus</taxon>
    </lineage>
</organism>
<reference evidence="1 2" key="1">
    <citation type="journal article" date="2015" name="Genome Announc.">
        <title>Expanding the biotechnology potential of lactobacilli through comparative genomics of 213 strains and associated genera.</title>
        <authorList>
            <person name="Sun Z."/>
            <person name="Harris H.M."/>
            <person name="McCann A."/>
            <person name="Guo C."/>
            <person name="Argimon S."/>
            <person name="Zhang W."/>
            <person name="Yang X."/>
            <person name="Jeffery I.B."/>
            <person name="Cooney J.C."/>
            <person name="Kagawa T.F."/>
            <person name="Liu W."/>
            <person name="Song Y."/>
            <person name="Salvetti E."/>
            <person name="Wrobel A."/>
            <person name="Rasinkangas P."/>
            <person name="Parkhill J."/>
            <person name="Rea M.C."/>
            <person name="O'Sullivan O."/>
            <person name="Ritari J."/>
            <person name="Douillard F.P."/>
            <person name="Paul Ross R."/>
            <person name="Yang R."/>
            <person name="Briner A.E."/>
            <person name="Felis G.E."/>
            <person name="de Vos W.M."/>
            <person name="Barrangou R."/>
            <person name="Klaenhammer T.R."/>
            <person name="Caufield P.W."/>
            <person name="Cui Y."/>
            <person name="Zhang H."/>
            <person name="O'Toole P.W."/>
        </authorList>
    </citation>
    <scope>NUCLEOTIDE SEQUENCE [LARGE SCALE GENOMIC DNA]</scope>
    <source>
        <strain evidence="1 2">DSM 22467</strain>
    </source>
</reference>
<evidence type="ECO:0008006" key="3">
    <source>
        <dbReference type="Google" id="ProtNLM"/>
    </source>
</evidence>
<name>A0A0R2LRX7_9LACO</name>
<dbReference type="AlphaFoldDB" id="A0A0R2LRX7"/>
<dbReference type="Proteomes" id="UP000051906">
    <property type="component" value="Unassembled WGS sequence"/>
</dbReference>
<protein>
    <recommendedName>
        <fullName evidence="3">WxL domain-containing protein</fullName>
    </recommendedName>
</protein>
<dbReference type="SUPFAM" id="SSF49899">
    <property type="entry name" value="Concanavalin A-like lectins/glucanases"/>
    <property type="match status" value="1"/>
</dbReference>
<evidence type="ECO:0000313" key="2">
    <source>
        <dbReference type="Proteomes" id="UP000051906"/>
    </source>
</evidence>
<accession>A0A0R2LRX7</accession>